<dbReference type="Proteomes" id="UP001162131">
    <property type="component" value="Unassembled WGS sequence"/>
</dbReference>
<feature type="compositionally biased region" description="Basic and acidic residues" evidence="1">
    <location>
        <begin position="572"/>
        <end position="582"/>
    </location>
</feature>
<feature type="compositionally biased region" description="Low complexity" evidence="1">
    <location>
        <begin position="541"/>
        <end position="555"/>
    </location>
</feature>
<comment type="caution">
    <text evidence="2">The sequence shown here is derived from an EMBL/GenBank/DDBJ whole genome shotgun (WGS) entry which is preliminary data.</text>
</comment>
<accession>A0AAU9I8V6</accession>
<dbReference type="AlphaFoldDB" id="A0AAU9I8V6"/>
<sequence>MNFSERNVLKSVYRSKTPDFDSSLRKLNKTMDGQDRLQSSIGKFAEKSRAQMKIISKLLSTQNNYQTDLSILTSDSNTDYTFNQNSAKILIPENPLKIISSFTPTKFKISTREKSSTPKVVYNENDAGKRLGPGSYNSPSQKSGPSFQFSSTPRPFVQTKEHILSSIQSRFISTERKKEADEKIKKLVEKNLSQYSPKNKKEILQKKAKEKNIQECLTKQTKNNIVECIHEHRERQLEEKFRKYEQRIHRKEFIALQKNWSFLIINLGVLSILKVQLRKRRIVKRKIALYIKRLWGFSRALGKFLQSLKRVRKSKTHDKLRIIFTPFLRRWVEKKRYEKGSVILDLIDRVLTARSLPISARKWKLKMNFLKRTMKSLAKIYLSRVRVLKKQWDKIDMDDRNKSFITESKDNVIPEIIKTIYVKQYLKKKLKAYARAMIKHKQLCKEMEIELAMQRNFKEIEQALTGKKVDMSDVMPKRPVFLLYSFPNELKDIMKAAENNRKNWHLILGVDPSFFKENKTNIRDGHKKHKKPRDPGRKRSSSSNSAISSSLANFSGKKAIQKAETQIPVAEKSGKNSRDQKRSSVKFARTVTYRYEEPTNSSQLAEIPEVRARSRTRR</sequence>
<feature type="compositionally biased region" description="Polar residues" evidence="1">
    <location>
        <begin position="135"/>
        <end position="153"/>
    </location>
</feature>
<name>A0AAU9I8V6_9CILI</name>
<feature type="region of interest" description="Disordered" evidence="1">
    <location>
        <begin position="113"/>
        <end position="153"/>
    </location>
</feature>
<keyword evidence="3" id="KW-1185">Reference proteome</keyword>
<dbReference type="EMBL" id="CAJZBQ010000001">
    <property type="protein sequence ID" value="CAG9309987.1"/>
    <property type="molecule type" value="Genomic_DNA"/>
</dbReference>
<evidence type="ECO:0000313" key="3">
    <source>
        <dbReference type="Proteomes" id="UP001162131"/>
    </source>
</evidence>
<feature type="compositionally biased region" description="Basic residues" evidence="1">
    <location>
        <begin position="525"/>
        <end position="540"/>
    </location>
</feature>
<protein>
    <recommendedName>
        <fullName evidence="4">IQ calmodulin-binding motif family protein</fullName>
    </recommendedName>
</protein>
<reference evidence="2" key="1">
    <citation type="submission" date="2021-09" db="EMBL/GenBank/DDBJ databases">
        <authorList>
            <consortium name="AG Swart"/>
            <person name="Singh M."/>
            <person name="Singh A."/>
            <person name="Seah K."/>
            <person name="Emmerich C."/>
        </authorList>
    </citation>
    <scope>NUCLEOTIDE SEQUENCE</scope>
    <source>
        <strain evidence="2">ATCC30299</strain>
    </source>
</reference>
<gene>
    <name evidence="2" type="ORF">BSTOLATCC_MIC201</name>
</gene>
<feature type="region of interest" description="Disordered" evidence="1">
    <location>
        <begin position="518"/>
        <end position="618"/>
    </location>
</feature>
<evidence type="ECO:0008006" key="4">
    <source>
        <dbReference type="Google" id="ProtNLM"/>
    </source>
</evidence>
<evidence type="ECO:0000313" key="2">
    <source>
        <dbReference type="EMBL" id="CAG9309987.1"/>
    </source>
</evidence>
<evidence type="ECO:0000256" key="1">
    <source>
        <dbReference type="SAM" id="MobiDB-lite"/>
    </source>
</evidence>
<proteinExistence type="predicted"/>
<organism evidence="2 3">
    <name type="scientific">Blepharisma stoltei</name>
    <dbReference type="NCBI Taxonomy" id="1481888"/>
    <lineage>
        <taxon>Eukaryota</taxon>
        <taxon>Sar</taxon>
        <taxon>Alveolata</taxon>
        <taxon>Ciliophora</taxon>
        <taxon>Postciliodesmatophora</taxon>
        <taxon>Heterotrichea</taxon>
        <taxon>Heterotrichida</taxon>
        <taxon>Blepharismidae</taxon>
        <taxon>Blepharisma</taxon>
    </lineage>
</organism>